<evidence type="ECO:0000259" key="2">
    <source>
        <dbReference type="Pfam" id="PF00501"/>
    </source>
</evidence>
<accession>A0A6A6G563</accession>
<gene>
    <name evidence="3" type="ORF">BDZ85DRAFT_267040</name>
</gene>
<feature type="domain" description="AMP-dependent synthetase/ligase" evidence="2">
    <location>
        <begin position="128"/>
        <end position="528"/>
    </location>
</feature>
<dbReference type="EMBL" id="ML992512">
    <property type="protein sequence ID" value="KAF2220719.1"/>
    <property type="molecule type" value="Genomic_DNA"/>
</dbReference>
<keyword evidence="1" id="KW-0472">Membrane</keyword>
<dbReference type="InterPro" id="IPR000873">
    <property type="entry name" value="AMP-dep_synth/lig_dom"/>
</dbReference>
<evidence type="ECO:0000256" key="1">
    <source>
        <dbReference type="SAM" id="Phobius"/>
    </source>
</evidence>
<dbReference type="AlphaFoldDB" id="A0A6A6G563"/>
<proteinExistence type="predicted"/>
<organism evidence="3 4">
    <name type="scientific">Elsinoe ampelina</name>
    <dbReference type="NCBI Taxonomy" id="302913"/>
    <lineage>
        <taxon>Eukaryota</taxon>
        <taxon>Fungi</taxon>
        <taxon>Dikarya</taxon>
        <taxon>Ascomycota</taxon>
        <taxon>Pezizomycotina</taxon>
        <taxon>Dothideomycetes</taxon>
        <taxon>Dothideomycetidae</taxon>
        <taxon>Myriangiales</taxon>
        <taxon>Elsinoaceae</taxon>
        <taxon>Elsinoe</taxon>
    </lineage>
</organism>
<dbReference type="GO" id="GO:0005783">
    <property type="term" value="C:endoplasmic reticulum"/>
    <property type="evidence" value="ECO:0007669"/>
    <property type="project" value="TreeGrafter"/>
</dbReference>
<keyword evidence="4" id="KW-1185">Reference proteome</keyword>
<dbReference type="PANTHER" id="PTHR43272">
    <property type="entry name" value="LONG-CHAIN-FATTY-ACID--COA LIGASE"/>
    <property type="match status" value="1"/>
</dbReference>
<dbReference type="SUPFAM" id="SSF56801">
    <property type="entry name" value="Acetyl-CoA synthetase-like"/>
    <property type="match status" value="1"/>
</dbReference>
<keyword evidence="1" id="KW-0812">Transmembrane</keyword>
<evidence type="ECO:0000313" key="3">
    <source>
        <dbReference type="EMBL" id="KAF2220719.1"/>
    </source>
</evidence>
<protein>
    <recommendedName>
        <fullName evidence="2">AMP-dependent synthetase/ligase domain-containing protein</fullName>
    </recommendedName>
</protein>
<sequence>MANLVEQLDAQIAAFFSSWNLYTTILAVALAGLVLYPLIFTEEPDTHPLLLARQARPSPVRKPKESAIYRSMDASHGYPLRSGLNVQDPGAPRWAAGRDGDVRDIWRSAITGGQNGEKGLIMTVYGKESAEEHSFADISKEINAIGQHLKKTGSKVAIYLPNCVEYLSTVFACAFYGLSPVLIPYNQPHDIVVDLIHKTGSDNLVAAAGSLPLELLSKSKISNVTWVVEKTSRHMDWTAGKSGKKVSVWHDIATQSNATSELPSDDTKPGNLTQIWMTKQGKPGKITEFTQGNIVAATAGLGIAIPQRQRLTTADLVLPIDSFSQVYVLCQTFAALYSHASLAINSVAGPGVDLALASRTVSPTVVIASAETLAAMHKRETSAITNGMQKFALGTQSQAMSAGRMPTDTLLFKLLGPGGSSSTAAPGKLRLILAAERAGTDAPVISSSMLSDLRIFTRARICYALTAPEVAGAVAQTNIYDYRIEAAPGHSHFGVPLACCEIKLVSANDKDVDGSTPEGEIVVSGPAVVGAEARLGIQGRIREDCTLAYA</sequence>
<keyword evidence="1" id="KW-1133">Transmembrane helix</keyword>
<dbReference type="GO" id="GO:0004467">
    <property type="term" value="F:long-chain fatty acid-CoA ligase activity"/>
    <property type="evidence" value="ECO:0007669"/>
    <property type="project" value="TreeGrafter"/>
</dbReference>
<dbReference type="InterPro" id="IPR042099">
    <property type="entry name" value="ANL_N_sf"/>
</dbReference>
<evidence type="ECO:0000313" key="4">
    <source>
        <dbReference type="Proteomes" id="UP000799538"/>
    </source>
</evidence>
<dbReference type="Gene3D" id="3.40.50.12780">
    <property type="entry name" value="N-terminal domain of ligase-like"/>
    <property type="match status" value="1"/>
</dbReference>
<reference evidence="4" key="1">
    <citation type="journal article" date="2020" name="Stud. Mycol.">
        <title>101 Dothideomycetes genomes: A test case for predicting lifestyles and emergence of pathogens.</title>
        <authorList>
            <person name="Haridas S."/>
            <person name="Albert R."/>
            <person name="Binder M."/>
            <person name="Bloem J."/>
            <person name="LaButti K."/>
            <person name="Salamov A."/>
            <person name="Andreopoulos B."/>
            <person name="Baker S."/>
            <person name="Barry K."/>
            <person name="Bills G."/>
            <person name="Bluhm B."/>
            <person name="Cannon C."/>
            <person name="Castanera R."/>
            <person name="Culley D."/>
            <person name="Daum C."/>
            <person name="Ezra D."/>
            <person name="Gonzalez J."/>
            <person name="Henrissat B."/>
            <person name="Kuo A."/>
            <person name="Liang C."/>
            <person name="Lipzen A."/>
            <person name="Lutzoni F."/>
            <person name="Magnuson J."/>
            <person name="Mondo S."/>
            <person name="Nolan M."/>
            <person name="Ohm R."/>
            <person name="Pangilinan J."/>
            <person name="Park H.-J."/>
            <person name="Ramirez L."/>
            <person name="Alfaro M."/>
            <person name="Sun H."/>
            <person name="Tritt A."/>
            <person name="Yoshinaga Y."/>
            <person name="Zwiers L.-H."/>
            <person name="Turgeon B."/>
            <person name="Goodwin S."/>
            <person name="Spatafora J."/>
            <person name="Crous P."/>
            <person name="Grigoriev I."/>
        </authorList>
    </citation>
    <scope>NUCLEOTIDE SEQUENCE [LARGE SCALE GENOMIC DNA]</scope>
    <source>
        <strain evidence="4">CECT 20119</strain>
    </source>
</reference>
<dbReference type="PANTHER" id="PTHR43272:SF11">
    <property type="entry name" value="AMP-DEPENDENT SYNTHETASE_LIGASE DOMAIN-CONTAINING PROTEIN"/>
    <property type="match status" value="1"/>
</dbReference>
<feature type="transmembrane region" description="Helical" evidence="1">
    <location>
        <begin position="21"/>
        <end position="40"/>
    </location>
</feature>
<dbReference type="Pfam" id="PF00501">
    <property type="entry name" value="AMP-binding"/>
    <property type="match status" value="1"/>
</dbReference>
<dbReference type="GO" id="GO:0016020">
    <property type="term" value="C:membrane"/>
    <property type="evidence" value="ECO:0007669"/>
    <property type="project" value="TreeGrafter"/>
</dbReference>
<dbReference type="Proteomes" id="UP000799538">
    <property type="component" value="Unassembled WGS sequence"/>
</dbReference>
<name>A0A6A6G563_9PEZI</name>
<dbReference type="OrthoDB" id="4138492at2759"/>